<dbReference type="GO" id="GO:0016788">
    <property type="term" value="F:hydrolase activity, acting on ester bonds"/>
    <property type="evidence" value="ECO:0007669"/>
    <property type="project" value="UniProtKB-ARBA"/>
</dbReference>
<feature type="chain" id="PRO_5019545529" evidence="1">
    <location>
        <begin position="18"/>
        <end position="517"/>
    </location>
</feature>
<accession>A0A444VX30</accession>
<keyword evidence="1" id="KW-0732">Signal</keyword>
<dbReference type="SUPFAM" id="SSF52266">
    <property type="entry name" value="SGNH hydrolase"/>
    <property type="match status" value="2"/>
</dbReference>
<dbReference type="PROSITE" id="PS51257">
    <property type="entry name" value="PROKAR_LIPOPROTEIN"/>
    <property type="match status" value="1"/>
</dbReference>
<feature type="signal peptide" evidence="1">
    <location>
        <begin position="1"/>
        <end position="17"/>
    </location>
</feature>
<proteinExistence type="predicted"/>
<evidence type="ECO:0000313" key="3">
    <source>
        <dbReference type="Proteomes" id="UP000290433"/>
    </source>
</evidence>
<evidence type="ECO:0000256" key="1">
    <source>
        <dbReference type="SAM" id="SignalP"/>
    </source>
</evidence>
<dbReference type="OrthoDB" id="9764164at2"/>
<dbReference type="Proteomes" id="UP000290433">
    <property type="component" value="Unassembled WGS sequence"/>
</dbReference>
<organism evidence="2 3">
    <name type="scientific">Flavobacterium anhuiense</name>
    <dbReference type="NCBI Taxonomy" id="459526"/>
    <lineage>
        <taxon>Bacteria</taxon>
        <taxon>Pseudomonadati</taxon>
        <taxon>Bacteroidota</taxon>
        <taxon>Flavobacteriia</taxon>
        <taxon>Flavobacteriales</taxon>
        <taxon>Flavobacteriaceae</taxon>
        <taxon>Flavobacterium</taxon>
    </lineage>
</organism>
<dbReference type="EMBL" id="JUIV01000011">
    <property type="protein sequence ID" value="RYJ38104.1"/>
    <property type="molecule type" value="Genomic_DNA"/>
</dbReference>
<gene>
    <name evidence="2" type="ORF">NU08_3007</name>
</gene>
<sequence>MIKNFKWLLLVSLTFMACNSDDDVAPVVESSDGKALTAGSADFSKYVALGDSFAAGFSDNALFIKGQEGAYPNILAQQFALVGGGEFKTPFANDNVGGLLLGGNVISGPRLYFNTAITPEHPNSTVDPVSGVPTTEVTAHLSGAFNNLGVPGAKSFHLLAPGYGNAAGVATGTANPYFARFASSATTTVLADALSQNPTFFSLWIGGNDELGYATAGGDPTVNPLTPPATFDGAYKALVAQLVAGGRKGVVANLPVITTLPHFHVIAYNQLSQASLTDKGVSLIPTLNAQLYGPLHNALAFLGQGDRIKLLSSTGNNPLLIVDETLPDLSANLKAVLMGGGLDVNTATAMGMIFGRARQALPTDLIVLGASTRIGKAPSVALDGIASPSPSLAQLGVTFPLPDRYVLLPSEVDEIGVATAAYNATIKAAAEANGLAIVDAESIMSDLNKASGITMNNFTLKATFVTGGMFSLDGVHPTPRGYAFIANKFIQAINAKYGSNLKGVDIGNYQVLFPKQL</sequence>
<dbReference type="Gene3D" id="3.40.50.1110">
    <property type="entry name" value="SGNH hydrolase"/>
    <property type="match status" value="2"/>
</dbReference>
<reference evidence="2 3" key="1">
    <citation type="submission" date="2014-12" db="EMBL/GenBank/DDBJ databases">
        <title>Genome sequence of Flavobacterium anhuiense RCM74.</title>
        <authorList>
            <person name="Kim J.F."/>
            <person name="Song J.Y."/>
            <person name="Kwak M.-J."/>
            <person name="Lee S.-W."/>
        </authorList>
    </citation>
    <scope>NUCLEOTIDE SEQUENCE [LARGE SCALE GENOMIC DNA]</scope>
    <source>
        <strain evidence="2 3">RCM74</strain>
    </source>
</reference>
<name>A0A444VX30_9FLAO</name>
<dbReference type="InterPro" id="IPR036514">
    <property type="entry name" value="SGNH_hydro_sf"/>
</dbReference>
<dbReference type="RefSeq" id="WP_129747879.1">
    <property type="nucleotide sequence ID" value="NZ_JUIV01000011.1"/>
</dbReference>
<comment type="caution">
    <text evidence="2">The sequence shown here is derived from an EMBL/GenBank/DDBJ whole genome shotgun (WGS) entry which is preliminary data.</text>
</comment>
<dbReference type="AlphaFoldDB" id="A0A444VX30"/>
<protein>
    <submittedName>
        <fullName evidence="2">Putative outer membrane protein</fullName>
    </submittedName>
</protein>
<evidence type="ECO:0000313" key="2">
    <source>
        <dbReference type="EMBL" id="RYJ38104.1"/>
    </source>
</evidence>